<evidence type="ECO:0000259" key="2">
    <source>
        <dbReference type="PROSITE" id="PS50937"/>
    </source>
</evidence>
<dbReference type="InterPro" id="IPR009061">
    <property type="entry name" value="DNA-bd_dom_put_sf"/>
</dbReference>
<proteinExistence type="predicted"/>
<name>A0A137ZMV1_9ACTN</name>
<dbReference type="InterPro" id="IPR047057">
    <property type="entry name" value="MerR_fam"/>
</dbReference>
<dbReference type="PANTHER" id="PTHR30204">
    <property type="entry name" value="REDOX-CYCLING DRUG-SENSING TRANSCRIPTIONAL ACTIVATOR SOXR"/>
    <property type="match status" value="1"/>
</dbReference>
<dbReference type="Proteomes" id="UP000070409">
    <property type="component" value="Unassembled WGS sequence"/>
</dbReference>
<protein>
    <recommendedName>
        <fullName evidence="2">HTH merR-type domain-containing protein</fullName>
    </recommendedName>
</protein>
<keyword evidence="4" id="KW-1185">Reference proteome</keyword>
<dbReference type="Gene3D" id="1.10.1660.10">
    <property type="match status" value="1"/>
</dbReference>
<keyword evidence="1" id="KW-0238">DNA-binding</keyword>
<organism evidence="3 4">
    <name type="scientific">Tsukamurella pseudospumae</name>
    <dbReference type="NCBI Taxonomy" id="239498"/>
    <lineage>
        <taxon>Bacteria</taxon>
        <taxon>Bacillati</taxon>
        <taxon>Actinomycetota</taxon>
        <taxon>Actinomycetes</taxon>
        <taxon>Mycobacteriales</taxon>
        <taxon>Tsukamurellaceae</taxon>
        <taxon>Tsukamurella</taxon>
    </lineage>
</organism>
<evidence type="ECO:0000313" key="3">
    <source>
        <dbReference type="EMBL" id="KXO99493.1"/>
    </source>
</evidence>
<dbReference type="Pfam" id="PF00376">
    <property type="entry name" value="MerR"/>
    <property type="match status" value="1"/>
</dbReference>
<accession>A0A137ZMV1</accession>
<dbReference type="SUPFAM" id="SSF46955">
    <property type="entry name" value="Putative DNA-binding domain"/>
    <property type="match status" value="1"/>
</dbReference>
<evidence type="ECO:0000256" key="1">
    <source>
        <dbReference type="ARBA" id="ARBA00023125"/>
    </source>
</evidence>
<gene>
    <name evidence="3" type="ORF">AXK61_16795</name>
</gene>
<reference evidence="3 4" key="1">
    <citation type="submission" date="2016-02" db="EMBL/GenBank/DDBJ databases">
        <authorList>
            <person name="Teng J.L."/>
            <person name="Tang Y."/>
            <person name="Huang Y."/>
            <person name="Guo F."/>
            <person name="Wei W."/>
            <person name="Chen J.H."/>
            <person name="Wong S.Y."/>
            <person name="Lau S.K."/>
            <person name="Woo P.C."/>
        </authorList>
    </citation>
    <scope>NUCLEOTIDE SEQUENCE [LARGE SCALE GENOMIC DNA]</scope>
    <source>
        <strain evidence="3 4">JCM 13375</strain>
    </source>
</reference>
<dbReference type="InterPro" id="IPR000551">
    <property type="entry name" value="MerR-type_HTH_dom"/>
</dbReference>
<feature type="domain" description="HTH merR-type" evidence="2">
    <location>
        <begin position="1"/>
        <end position="68"/>
    </location>
</feature>
<comment type="caution">
    <text evidence="3">The sequence shown here is derived from an EMBL/GenBank/DDBJ whole genome shotgun (WGS) entry which is preliminary data.</text>
</comment>
<dbReference type="PROSITE" id="PS00552">
    <property type="entry name" value="HTH_MERR_1"/>
    <property type="match status" value="1"/>
</dbReference>
<dbReference type="PANTHER" id="PTHR30204:SF93">
    <property type="entry name" value="HTH MERR-TYPE DOMAIN-CONTAINING PROTEIN"/>
    <property type="match status" value="1"/>
</dbReference>
<evidence type="ECO:0000313" key="4">
    <source>
        <dbReference type="Proteomes" id="UP000070409"/>
    </source>
</evidence>
<sequence>MKIGEFARLTGITERSLRHYEEAGLLVPDRSANGYRDYAVELAERAGDIRDLVSAGVPVRLVADIIDAASDAGGISAAHLDPDAKRAVEDEWERMCRCVECIAVRRDALRRYLDGAAADG</sequence>
<dbReference type="EMBL" id="LSRE01000009">
    <property type="protein sequence ID" value="KXO99493.1"/>
    <property type="molecule type" value="Genomic_DNA"/>
</dbReference>
<dbReference type="PROSITE" id="PS50937">
    <property type="entry name" value="HTH_MERR_2"/>
    <property type="match status" value="1"/>
</dbReference>
<dbReference type="SMART" id="SM00422">
    <property type="entry name" value="HTH_MERR"/>
    <property type="match status" value="1"/>
</dbReference>